<proteinExistence type="predicted"/>
<accession>A0ABS7MKD0</accession>
<keyword evidence="2" id="KW-0812">Transmembrane</keyword>
<feature type="transmembrane region" description="Helical" evidence="2">
    <location>
        <begin position="137"/>
        <end position="156"/>
    </location>
</feature>
<dbReference type="Proteomes" id="UP000700908">
    <property type="component" value="Unassembled WGS sequence"/>
</dbReference>
<evidence type="ECO:0000313" key="3">
    <source>
        <dbReference type="EMBL" id="MBY4797829.1"/>
    </source>
</evidence>
<sequence>MSTRSPLNQRSQEQMREGKSGMARRSAASAKPTRAAASSVRVVPASAKAKRRQVDQGESLAGLSREEKRARKQELRRREDRIYTASTILMREDPDYPRYRRIWIGLMAAGMVFVAIGFALLALIGERASEPMKIAQYVTVGMSYVCIIAGFAFDFIKIRPIRTEAQARAKGLSESRMSAVLERGARKEKDKGKRKVK</sequence>
<feature type="compositionally biased region" description="Low complexity" evidence="1">
    <location>
        <begin position="23"/>
        <end position="47"/>
    </location>
</feature>
<feature type="transmembrane region" description="Helical" evidence="2">
    <location>
        <begin position="102"/>
        <end position="125"/>
    </location>
</feature>
<feature type="compositionally biased region" description="Basic and acidic residues" evidence="1">
    <location>
        <begin position="64"/>
        <end position="73"/>
    </location>
</feature>
<evidence type="ECO:0000256" key="1">
    <source>
        <dbReference type="SAM" id="MobiDB-lite"/>
    </source>
</evidence>
<keyword evidence="4" id="KW-1185">Reference proteome</keyword>
<keyword evidence="2" id="KW-1133">Transmembrane helix</keyword>
<feature type="region of interest" description="Disordered" evidence="1">
    <location>
        <begin position="1"/>
        <end position="73"/>
    </location>
</feature>
<gene>
    <name evidence="3" type="ORF">K6V98_05615</name>
</gene>
<reference evidence="3 4" key="1">
    <citation type="submission" date="2021-08" db="EMBL/GenBank/DDBJ databases">
        <title>Collinsella faecalis sp. nov. isolated from swine faeces.</title>
        <authorList>
            <person name="Oh B.S."/>
            <person name="Lee J.H."/>
        </authorList>
    </citation>
    <scope>NUCLEOTIDE SEQUENCE [LARGE SCALE GENOMIC DNA]</scope>
    <source>
        <strain evidence="3 4">AGMB00827</strain>
    </source>
</reference>
<keyword evidence="2" id="KW-0472">Membrane</keyword>
<organism evidence="3 4">
    <name type="scientific">Collinsella ureilytica</name>
    <dbReference type="NCBI Taxonomy" id="2869515"/>
    <lineage>
        <taxon>Bacteria</taxon>
        <taxon>Bacillati</taxon>
        <taxon>Actinomycetota</taxon>
        <taxon>Coriobacteriia</taxon>
        <taxon>Coriobacteriales</taxon>
        <taxon>Coriobacteriaceae</taxon>
        <taxon>Collinsella</taxon>
    </lineage>
</organism>
<dbReference type="EMBL" id="JAIMFO010000006">
    <property type="protein sequence ID" value="MBY4797829.1"/>
    <property type="molecule type" value="Genomic_DNA"/>
</dbReference>
<feature type="compositionally biased region" description="Polar residues" evidence="1">
    <location>
        <begin position="1"/>
        <end position="12"/>
    </location>
</feature>
<evidence type="ECO:0000256" key="2">
    <source>
        <dbReference type="SAM" id="Phobius"/>
    </source>
</evidence>
<evidence type="ECO:0000313" key="4">
    <source>
        <dbReference type="Proteomes" id="UP000700908"/>
    </source>
</evidence>
<protein>
    <submittedName>
        <fullName evidence="3">Uncharacterized protein</fullName>
    </submittedName>
</protein>
<comment type="caution">
    <text evidence="3">The sequence shown here is derived from an EMBL/GenBank/DDBJ whole genome shotgun (WGS) entry which is preliminary data.</text>
</comment>
<name>A0ABS7MKD0_9ACTN</name>
<dbReference type="RefSeq" id="WP_222199537.1">
    <property type="nucleotide sequence ID" value="NZ_JAIMFO010000006.1"/>
</dbReference>